<dbReference type="InterPro" id="IPR000551">
    <property type="entry name" value="MerR-type_HTH_dom"/>
</dbReference>
<evidence type="ECO:0000256" key="5">
    <source>
        <dbReference type="ARBA" id="ARBA00023014"/>
    </source>
</evidence>
<gene>
    <name evidence="10" type="primary">soxR</name>
    <name evidence="10" type="ORF">QWI16_15685</name>
</gene>
<evidence type="ECO:0000256" key="6">
    <source>
        <dbReference type="ARBA" id="ARBA00023015"/>
    </source>
</evidence>
<feature type="domain" description="HTH merR-type" evidence="9">
    <location>
        <begin position="14"/>
        <end position="82"/>
    </location>
</feature>
<evidence type="ECO:0000256" key="8">
    <source>
        <dbReference type="ARBA" id="ARBA00023163"/>
    </source>
</evidence>
<evidence type="ECO:0000313" key="10">
    <source>
        <dbReference type="EMBL" id="MDO3383623.1"/>
    </source>
</evidence>
<dbReference type="Pfam" id="PF09278">
    <property type="entry name" value="MerR-DNA-bind"/>
    <property type="match status" value="1"/>
</dbReference>
<keyword evidence="7" id="KW-0238">DNA-binding</keyword>
<keyword evidence="11" id="KW-1185">Reference proteome</keyword>
<organism evidence="10 11">
    <name type="scientific">Gilvimarinus algae</name>
    <dbReference type="NCBI Taxonomy" id="3058037"/>
    <lineage>
        <taxon>Bacteria</taxon>
        <taxon>Pseudomonadati</taxon>
        <taxon>Pseudomonadota</taxon>
        <taxon>Gammaproteobacteria</taxon>
        <taxon>Cellvibrionales</taxon>
        <taxon>Cellvibrionaceae</taxon>
        <taxon>Gilvimarinus</taxon>
    </lineage>
</organism>
<reference evidence="10" key="1">
    <citation type="submission" date="2023-07" db="EMBL/GenBank/DDBJ databases">
        <title>Gilvimarinus algae sp. nov., isolated from the surface of Kelp.</title>
        <authorList>
            <person name="Sun Y.Y."/>
            <person name="Gong Y."/>
            <person name="Du Z.J."/>
        </authorList>
    </citation>
    <scope>NUCLEOTIDE SEQUENCE</scope>
    <source>
        <strain evidence="10">SDUM040014</strain>
    </source>
</reference>
<evidence type="ECO:0000256" key="3">
    <source>
        <dbReference type="ARBA" id="ARBA00022723"/>
    </source>
</evidence>
<dbReference type="PANTHER" id="PTHR30204:SF0">
    <property type="entry name" value="REDOX-SENSITIVE TRANSCRIPTIONAL ACTIVATOR SOXR"/>
    <property type="match status" value="1"/>
</dbReference>
<sequence length="161" mass="17730">MSFLSPDSPPPKVELTVGEVAKRSGLAVSALHYYESRGLICSWRTGGNQRRYHRRVLRVLAMIKVAQRTGIDLDTIADALAELPADRIPSHTDWQRLSARWRKVLDARISALTALRDQLDSCIGCGCLSLADCPLRNPGDAIASEGPGAHFLDLNEIDEPR</sequence>
<keyword evidence="8" id="KW-0804">Transcription</keyword>
<dbReference type="PROSITE" id="PS50937">
    <property type="entry name" value="HTH_MERR_2"/>
    <property type="match status" value="1"/>
</dbReference>
<dbReference type="CDD" id="cd01110">
    <property type="entry name" value="HTH_SoxR"/>
    <property type="match status" value="1"/>
</dbReference>
<dbReference type="NCBIfam" id="TIGR01950">
    <property type="entry name" value="SoxR"/>
    <property type="match status" value="1"/>
</dbReference>
<dbReference type="InterPro" id="IPR015358">
    <property type="entry name" value="Tscrpt_reg_MerR_DNA-bd"/>
</dbReference>
<protein>
    <recommendedName>
        <fullName evidence="1">Redox-sensitive transcriptional activator SoxR</fullName>
    </recommendedName>
</protein>
<dbReference type="EMBL" id="JAULRT010000062">
    <property type="protein sequence ID" value="MDO3383623.1"/>
    <property type="molecule type" value="Genomic_DNA"/>
</dbReference>
<comment type="caution">
    <text evidence="10">The sequence shown here is derived from an EMBL/GenBank/DDBJ whole genome shotgun (WGS) entry which is preliminary data.</text>
</comment>
<dbReference type="PANTHER" id="PTHR30204">
    <property type="entry name" value="REDOX-CYCLING DRUG-SENSING TRANSCRIPTIONAL ACTIVATOR SOXR"/>
    <property type="match status" value="1"/>
</dbReference>
<dbReference type="SMART" id="SM00422">
    <property type="entry name" value="HTH_MERR"/>
    <property type="match status" value="1"/>
</dbReference>
<dbReference type="Proteomes" id="UP001168380">
    <property type="component" value="Unassembled WGS sequence"/>
</dbReference>
<dbReference type="InterPro" id="IPR010211">
    <property type="entry name" value="Redox-sen_tscrpt-act_SoxR"/>
</dbReference>
<name>A0ABT8TKI4_9GAMM</name>
<evidence type="ECO:0000256" key="4">
    <source>
        <dbReference type="ARBA" id="ARBA00023004"/>
    </source>
</evidence>
<keyword evidence="3" id="KW-0479">Metal-binding</keyword>
<keyword evidence="6" id="KW-0805">Transcription regulation</keyword>
<dbReference type="InterPro" id="IPR047057">
    <property type="entry name" value="MerR_fam"/>
</dbReference>
<keyword evidence="4" id="KW-0408">Iron</keyword>
<keyword evidence="5" id="KW-0411">Iron-sulfur</keyword>
<dbReference type="Pfam" id="PF00376">
    <property type="entry name" value="MerR"/>
    <property type="match status" value="1"/>
</dbReference>
<dbReference type="InterPro" id="IPR009061">
    <property type="entry name" value="DNA-bd_dom_put_sf"/>
</dbReference>
<evidence type="ECO:0000256" key="1">
    <source>
        <dbReference type="ARBA" id="ARBA00014474"/>
    </source>
</evidence>
<evidence type="ECO:0000256" key="2">
    <source>
        <dbReference type="ARBA" id="ARBA00022714"/>
    </source>
</evidence>
<proteinExistence type="predicted"/>
<dbReference type="PROSITE" id="PS00552">
    <property type="entry name" value="HTH_MERR_1"/>
    <property type="match status" value="1"/>
</dbReference>
<evidence type="ECO:0000313" key="11">
    <source>
        <dbReference type="Proteomes" id="UP001168380"/>
    </source>
</evidence>
<dbReference type="PRINTS" id="PR00040">
    <property type="entry name" value="HTHMERR"/>
</dbReference>
<dbReference type="RefSeq" id="WP_302714524.1">
    <property type="nucleotide sequence ID" value="NZ_JAULRT010000062.1"/>
</dbReference>
<dbReference type="Gene3D" id="1.10.1660.10">
    <property type="match status" value="1"/>
</dbReference>
<dbReference type="SUPFAM" id="SSF46955">
    <property type="entry name" value="Putative DNA-binding domain"/>
    <property type="match status" value="1"/>
</dbReference>
<keyword evidence="2" id="KW-0001">2Fe-2S</keyword>
<evidence type="ECO:0000256" key="7">
    <source>
        <dbReference type="ARBA" id="ARBA00023125"/>
    </source>
</evidence>
<accession>A0ABT8TKI4</accession>
<evidence type="ECO:0000259" key="9">
    <source>
        <dbReference type="PROSITE" id="PS50937"/>
    </source>
</evidence>